<dbReference type="PANTHER" id="PTHR34932:SF1">
    <property type="entry name" value="TRPL TRANSLOCATION DEFECT PROTEIN 14"/>
    <property type="match status" value="1"/>
</dbReference>
<feature type="non-terminal residue" evidence="3">
    <location>
        <position position="1"/>
    </location>
</feature>
<dbReference type="GO" id="GO:0070300">
    <property type="term" value="F:phosphatidic acid binding"/>
    <property type="evidence" value="ECO:0007669"/>
    <property type="project" value="TreeGrafter"/>
</dbReference>
<dbReference type="InterPro" id="IPR038727">
    <property type="entry name" value="NadR/Ttd14_AAA_dom"/>
</dbReference>
<comment type="caution">
    <text evidence="3">The sequence shown here is derived from an EMBL/GenBank/DDBJ whole genome shotgun (WGS) entry which is preliminary data.</text>
</comment>
<accession>A0A0M0JVY7</accession>
<dbReference type="SUPFAM" id="SSF52540">
    <property type="entry name" value="P-loop containing nucleoside triphosphate hydrolases"/>
    <property type="match status" value="1"/>
</dbReference>
<reference evidence="4" key="1">
    <citation type="journal article" date="2015" name="PLoS Genet.">
        <title>Genome Sequence and Transcriptome Analyses of Chrysochromulina tobin: Metabolic Tools for Enhanced Algal Fitness in the Prominent Order Prymnesiales (Haptophyceae).</title>
        <authorList>
            <person name="Hovde B.T."/>
            <person name="Deodato C.R."/>
            <person name="Hunsperger H.M."/>
            <person name="Ryken S.A."/>
            <person name="Yost W."/>
            <person name="Jha R.K."/>
            <person name="Patterson J."/>
            <person name="Monnat R.J. Jr."/>
            <person name="Barlow S.B."/>
            <person name="Starkenburg S.R."/>
            <person name="Cattolico R.A."/>
        </authorList>
    </citation>
    <scope>NUCLEOTIDE SEQUENCE</scope>
    <source>
        <strain evidence="4">CCMP291</strain>
    </source>
</reference>
<feature type="domain" description="NadR/Ttd14 AAA" evidence="2">
    <location>
        <begin position="148"/>
        <end position="319"/>
    </location>
</feature>
<sequence length="385" mass="41652">LFGGGERSLTPALAVSSPQLSDEAWTEAEDEEHKAATMLQAIVRGRSERAQIRQKVSETHAAKRPPLSPVVKAAAMPSDLTAPKTARPMKAWWSFRSYVSARLFATYASRSRSSEPPSRLTKPEPPPTSILGHSSFASRRAAARCFTVVFTGGPCGGKSSTLGPLASALRAEGWQVLLVPEVPTILKTGGCIYPGVAGGSKLLEYEKGVLELQLQMEESFLRIAASTGQPTVLIMERGLLDLPAYLPTKQWRQVLRDNALTETEIAARYDLVLQIPYDLVLHLKTAAEGAEPFYSTLNTTPTDGVRTETAEEARELDARSGGNQGVIKEARELDARIFLIWKRVHRSVVVIDNSTDFGQKVTRASGAVLGALRSVSTMAPAVTSV</sequence>
<proteinExistence type="predicted"/>
<dbReference type="AlphaFoldDB" id="A0A0M0JVY7"/>
<keyword evidence="4" id="KW-1185">Reference proteome</keyword>
<dbReference type="Proteomes" id="UP000037460">
    <property type="component" value="Unassembled WGS sequence"/>
</dbReference>
<organism evidence="3 4">
    <name type="scientific">Chrysochromulina tobinii</name>
    <dbReference type="NCBI Taxonomy" id="1460289"/>
    <lineage>
        <taxon>Eukaryota</taxon>
        <taxon>Haptista</taxon>
        <taxon>Haptophyta</taxon>
        <taxon>Prymnesiophyceae</taxon>
        <taxon>Prymnesiales</taxon>
        <taxon>Chrysochromulinaceae</taxon>
        <taxon>Chrysochromulina</taxon>
    </lineage>
</organism>
<name>A0A0M0JVY7_9EUKA</name>
<feature type="region of interest" description="Disordered" evidence="1">
    <location>
        <begin position="112"/>
        <end position="133"/>
    </location>
</feature>
<dbReference type="EMBL" id="JWZX01002149">
    <property type="protein sequence ID" value="KOO30836.1"/>
    <property type="molecule type" value="Genomic_DNA"/>
</dbReference>
<dbReference type="GO" id="GO:0035091">
    <property type="term" value="F:phosphatidylinositol binding"/>
    <property type="evidence" value="ECO:0007669"/>
    <property type="project" value="TreeGrafter"/>
</dbReference>
<dbReference type="OrthoDB" id="6375174at2759"/>
<dbReference type="PROSITE" id="PS50096">
    <property type="entry name" value="IQ"/>
    <property type="match status" value="1"/>
</dbReference>
<protein>
    <submittedName>
        <fullName evidence="3">Aaa domain protein</fullName>
    </submittedName>
</protein>
<dbReference type="PANTHER" id="PTHR34932">
    <property type="entry name" value="TRPL TRANSLOCATION DEFECT PROTEIN 14"/>
    <property type="match status" value="1"/>
</dbReference>
<dbReference type="InterPro" id="IPR027417">
    <property type="entry name" value="P-loop_NTPase"/>
</dbReference>
<evidence type="ECO:0000259" key="2">
    <source>
        <dbReference type="Pfam" id="PF13521"/>
    </source>
</evidence>
<dbReference type="InterPro" id="IPR053227">
    <property type="entry name" value="TRPL-trafficking_regulator"/>
</dbReference>
<dbReference type="GO" id="GO:0005525">
    <property type="term" value="F:GTP binding"/>
    <property type="evidence" value="ECO:0007669"/>
    <property type="project" value="TreeGrafter"/>
</dbReference>
<evidence type="ECO:0000313" key="4">
    <source>
        <dbReference type="Proteomes" id="UP000037460"/>
    </source>
</evidence>
<evidence type="ECO:0000313" key="3">
    <source>
        <dbReference type="EMBL" id="KOO30836.1"/>
    </source>
</evidence>
<gene>
    <name evidence="3" type="ORF">Ctob_009943</name>
</gene>
<dbReference type="Pfam" id="PF13521">
    <property type="entry name" value="AAA_28"/>
    <property type="match status" value="1"/>
</dbReference>
<evidence type="ECO:0000256" key="1">
    <source>
        <dbReference type="SAM" id="MobiDB-lite"/>
    </source>
</evidence>